<accession>A0ABU9HUU4</accession>
<gene>
    <name evidence="2" type="ORF">AAEO56_06550</name>
</gene>
<sequence length="251" mass="28363">MKVTLNIFLLVFFANLSLAQEDFLEKLKGYDLSQVIHPDSISDDTLEKIEAAESLGFMGNDYERFRIHFTSFTKSRINPLVYNVKGKTNFKNNICNFAGTISVVSAEYDDSLEGIIGPGQRGLSIVSNVVIYEDKLQNGSGIIKGTLITDAFFDAKGRLSYNALMLMADGFRNNQFTGTWTSYKTGASKKCNWGDYRIPESRGLDVGAGEFSVLEKYRSKGWESYYDSYCCDPDKPETKAARKKELEKWWL</sequence>
<name>A0ABU9HUU4_9FLAO</name>
<dbReference type="EMBL" id="JBBYHR010000003">
    <property type="protein sequence ID" value="MEL1243917.1"/>
    <property type="molecule type" value="Genomic_DNA"/>
</dbReference>
<comment type="caution">
    <text evidence="2">The sequence shown here is derived from an EMBL/GenBank/DDBJ whole genome shotgun (WGS) entry which is preliminary data.</text>
</comment>
<keyword evidence="3" id="KW-1185">Reference proteome</keyword>
<evidence type="ECO:0000313" key="2">
    <source>
        <dbReference type="EMBL" id="MEL1243917.1"/>
    </source>
</evidence>
<dbReference type="Proteomes" id="UP001464555">
    <property type="component" value="Unassembled WGS sequence"/>
</dbReference>
<feature type="chain" id="PRO_5047299959" evidence="1">
    <location>
        <begin position="20"/>
        <end position="251"/>
    </location>
</feature>
<evidence type="ECO:0000256" key="1">
    <source>
        <dbReference type="SAM" id="SignalP"/>
    </source>
</evidence>
<organism evidence="2 3">
    <name type="scientific">Flavobacterium arundinis</name>
    <dbReference type="NCBI Taxonomy" id="3139143"/>
    <lineage>
        <taxon>Bacteria</taxon>
        <taxon>Pseudomonadati</taxon>
        <taxon>Bacteroidota</taxon>
        <taxon>Flavobacteriia</taxon>
        <taxon>Flavobacteriales</taxon>
        <taxon>Flavobacteriaceae</taxon>
        <taxon>Flavobacterium</taxon>
    </lineage>
</organism>
<keyword evidence="1" id="KW-0732">Signal</keyword>
<proteinExistence type="predicted"/>
<evidence type="ECO:0000313" key="3">
    <source>
        <dbReference type="Proteomes" id="UP001464555"/>
    </source>
</evidence>
<protein>
    <submittedName>
        <fullName evidence="2">Uncharacterized protein</fullName>
    </submittedName>
</protein>
<reference evidence="2 3" key="1">
    <citation type="submission" date="2024-04" db="EMBL/GenBank/DDBJ databases">
        <title>Flavobacterium sp. DGU11 16S ribosomal RNA gene Genome sequencing and assembly.</title>
        <authorList>
            <person name="Park S."/>
        </authorList>
    </citation>
    <scope>NUCLEOTIDE SEQUENCE [LARGE SCALE GENOMIC DNA]</scope>
    <source>
        <strain evidence="2 3">DGU11</strain>
    </source>
</reference>
<dbReference type="RefSeq" id="WP_341696233.1">
    <property type="nucleotide sequence ID" value="NZ_JBBYHR010000003.1"/>
</dbReference>
<feature type="signal peptide" evidence="1">
    <location>
        <begin position="1"/>
        <end position="19"/>
    </location>
</feature>